<dbReference type="SMR" id="A0A1R2CYM9"/>
<dbReference type="EMBL" id="MPUH01000032">
    <property type="protein sequence ID" value="OMJ94090.1"/>
    <property type="molecule type" value="Genomic_DNA"/>
</dbReference>
<gene>
    <name evidence="2" type="ORF">SteCoe_2867</name>
</gene>
<dbReference type="AlphaFoldDB" id="A0A1R2CYM9"/>
<feature type="region of interest" description="Disordered" evidence="1">
    <location>
        <begin position="234"/>
        <end position="255"/>
    </location>
</feature>
<evidence type="ECO:0000313" key="2">
    <source>
        <dbReference type="EMBL" id="OMJ94090.1"/>
    </source>
</evidence>
<proteinExistence type="predicted"/>
<protein>
    <submittedName>
        <fullName evidence="2">Uncharacterized protein</fullName>
    </submittedName>
</protein>
<accession>A0A1R2CYM9</accession>
<dbReference type="Proteomes" id="UP000187209">
    <property type="component" value="Unassembled WGS sequence"/>
</dbReference>
<evidence type="ECO:0000313" key="3">
    <source>
        <dbReference type="Proteomes" id="UP000187209"/>
    </source>
</evidence>
<reference evidence="2 3" key="1">
    <citation type="submission" date="2016-11" db="EMBL/GenBank/DDBJ databases">
        <title>The macronuclear genome of Stentor coeruleus: a giant cell with tiny introns.</title>
        <authorList>
            <person name="Slabodnick M."/>
            <person name="Ruby J.G."/>
            <person name="Reiff S.B."/>
            <person name="Swart E.C."/>
            <person name="Gosai S."/>
            <person name="Prabakaran S."/>
            <person name="Witkowska E."/>
            <person name="Larue G.E."/>
            <person name="Fisher S."/>
            <person name="Freeman R.M."/>
            <person name="Gunawardena J."/>
            <person name="Chu W."/>
            <person name="Stover N.A."/>
            <person name="Gregory B.D."/>
            <person name="Nowacki M."/>
            <person name="Derisi J."/>
            <person name="Roy S.W."/>
            <person name="Marshall W.F."/>
            <person name="Sood P."/>
        </authorList>
    </citation>
    <scope>NUCLEOTIDE SEQUENCE [LARGE SCALE GENOMIC DNA]</scope>
    <source>
        <strain evidence="2">WM001</strain>
    </source>
</reference>
<sequence length="255" mass="29191">MSNFGDLCSSSSAFCPFCEKSLNPICENPILTTTEGEDYEKYYRNFVEMIEEKNSLMKNIGDLVKSISEKIKNFEEGPSYREDRKEVVYSNVLCVSERNLQGFFENNVDYEFLLKLENDCSRTWLKKKPFQLMVRVVDSSGNEKQLEKITRFRVLLFTNESPPKLLTEALNEEKILIGTIVAEGNTRILFRKVVINEVSSRYPGGCFTLVVYPEGENNIKPLVLNNFIVKSTNGTQGGGRKRIKIENNHKGPNIE</sequence>
<keyword evidence="3" id="KW-1185">Reference proteome</keyword>
<comment type="caution">
    <text evidence="2">The sequence shown here is derived from an EMBL/GenBank/DDBJ whole genome shotgun (WGS) entry which is preliminary data.</text>
</comment>
<organism evidence="2 3">
    <name type="scientific">Stentor coeruleus</name>
    <dbReference type="NCBI Taxonomy" id="5963"/>
    <lineage>
        <taxon>Eukaryota</taxon>
        <taxon>Sar</taxon>
        <taxon>Alveolata</taxon>
        <taxon>Ciliophora</taxon>
        <taxon>Postciliodesmatophora</taxon>
        <taxon>Heterotrichea</taxon>
        <taxon>Heterotrichida</taxon>
        <taxon>Stentoridae</taxon>
        <taxon>Stentor</taxon>
    </lineage>
</organism>
<evidence type="ECO:0000256" key="1">
    <source>
        <dbReference type="SAM" id="MobiDB-lite"/>
    </source>
</evidence>
<name>A0A1R2CYM9_9CILI</name>